<dbReference type="OrthoDB" id="7279017at2"/>
<proteinExistence type="predicted"/>
<keyword evidence="2" id="KW-0614">Plasmid</keyword>
<gene>
    <name evidence="2" type="ordered locus">Bind_3857</name>
</gene>
<organism evidence="2 3">
    <name type="scientific">Beijerinckia indica subsp. indica (strain ATCC 9039 / DSM 1715 / NCIMB 8712)</name>
    <dbReference type="NCBI Taxonomy" id="395963"/>
    <lineage>
        <taxon>Bacteria</taxon>
        <taxon>Pseudomonadati</taxon>
        <taxon>Pseudomonadota</taxon>
        <taxon>Alphaproteobacteria</taxon>
        <taxon>Hyphomicrobiales</taxon>
        <taxon>Beijerinckiaceae</taxon>
        <taxon>Beijerinckia</taxon>
    </lineage>
</organism>
<dbReference type="HOGENOM" id="CLU_107534_0_0_5"/>
<feature type="signal peptide" evidence="1">
    <location>
        <begin position="1"/>
        <end position="20"/>
    </location>
</feature>
<keyword evidence="3" id="KW-1185">Reference proteome</keyword>
<dbReference type="PROSITE" id="PS51257">
    <property type="entry name" value="PROKAR_LIPOPROTEIN"/>
    <property type="match status" value="1"/>
</dbReference>
<evidence type="ECO:0000313" key="3">
    <source>
        <dbReference type="Proteomes" id="UP000001695"/>
    </source>
</evidence>
<evidence type="ECO:0000313" key="2">
    <source>
        <dbReference type="EMBL" id="ACB97386.1"/>
    </source>
</evidence>
<dbReference type="KEGG" id="bid:Bind_3857"/>
<feature type="chain" id="PRO_5002778858" evidence="1">
    <location>
        <begin position="21"/>
        <end position="181"/>
    </location>
</feature>
<keyword evidence="1" id="KW-0732">Signal</keyword>
<evidence type="ECO:0000256" key="1">
    <source>
        <dbReference type="SAM" id="SignalP"/>
    </source>
</evidence>
<accession>B2ILI6</accession>
<dbReference type="AlphaFoldDB" id="B2ILI6"/>
<protein>
    <submittedName>
        <fullName evidence="2">Uncharacterized protein</fullName>
    </submittedName>
</protein>
<geneLocation type="plasmid" evidence="2 3">
    <name>pBIND01</name>
</geneLocation>
<reference evidence="2 3" key="1">
    <citation type="submission" date="2008-03" db="EMBL/GenBank/DDBJ databases">
        <title>Complete sequence of plasmid1 of Beijerinckia indica subsp. indica ATCC 9039.</title>
        <authorList>
            <consortium name="US DOE Joint Genome Institute"/>
            <person name="Copeland A."/>
            <person name="Lucas S."/>
            <person name="Lapidus A."/>
            <person name="Glavina del Rio T."/>
            <person name="Dalin E."/>
            <person name="Tice H."/>
            <person name="Bruce D."/>
            <person name="Goodwin L."/>
            <person name="Pitluck S."/>
            <person name="LaButti K."/>
            <person name="Schmutz J."/>
            <person name="Larimer F."/>
            <person name="Land M."/>
            <person name="Hauser L."/>
            <person name="Kyrpides N."/>
            <person name="Mikhailova N."/>
            <person name="Dunfield P.F."/>
            <person name="Dedysh S.N."/>
            <person name="Liesack W."/>
            <person name="Saw J.H."/>
            <person name="Alam M."/>
            <person name="Chen Y."/>
            <person name="Murrell J.C."/>
            <person name="Richardson P."/>
        </authorList>
    </citation>
    <scope>NUCLEOTIDE SEQUENCE [LARGE SCALE GENOMIC DNA]</scope>
    <source>
        <strain evidence="3">ATCC 9039 / DSM 1715 / NCIMB 8712</strain>
        <plasmid evidence="2 3">pBIND01</plasmid>
    </source>
</reference>
<name>B2ILI6_BEII9</name>
<dbReference type="RefSeq" id="WP_012382999.1">
    <property type="nucleotide sequence ID" value="NC_010580.1"/>
</dbReference>
<dbReference type="Proteomes" id="UP000001695">
    <property type="component" value="Plasmid pBIND01"/>
</dbReference>
<sequence>MKRSLPMVLVCLAIPLPAFAQTVNTTTGTAGCAKLVQVSADTISQRIAADDANINAPKSVKTLTCLDNFFKGAGLDVITNFLNPTNLLQSIEGQICNAISSAWQNSLGQPQCGITLTGFNLGFGGLGNLGGGLSCPKLTFGGGGPPMGSISVSGNGNGQFRVNGAGVAPAGYTVSQQNGLW</sequence>
<dbReference type="EMBL" id="CP001017">
    <property type="protein sequence ID" value="ACB97386.1"/>
    <property type="molecule type" value="Genomic_DNA"/>
</dbReference>